<dbReference type="EMBL" id="JAYMYJ010000042">
    <property type="protein sequence ID" value="MEB4590265.1"/>
    <property type="molecule type" value="Genomic_DNA"/>
</dbReference>
<name>A0ABU6CTV6_9GAMM</name>
<dbReference type="InterPro" id="IPR038527">
    <property type="entry name" value="HupH_C_sf"/>
</dbReference>
<feature type="domain" description="HupH hydrogenase expression protein C-terminal" evidence="2">
    <location>
        <begin position="172"/>
        <end position="285"/>
    </location>
</feature>
<evidence type="ECO:0000256" key="1">
    <source>
        <dbReference type="ARBA" id="ARBA00010832"/>
    </source>
</evidence>
<feature type="domain" description="HupH hydrogenase expression protein C-terminal" evidence="2">
    <location>
        <begin position="55"/>
        <end position="151"/>
    </location>
</feature>
<reference evidence="4" key="1">
    <citation type="submission" date="2023-07" db="EMBL/GenBank/DDBJ databases">
        <title>The carbon used by Thiothrix.</title>
        <authorList>
            <person name="Chen L."/>
        </authorList>
    </citation>
    <scope>NUCLEOTIDE SEQUENCE [LARGE SCALE GENOMIC DNA]</scope>
</reference>
<proteinExistence type="inferred from homology"/>
<keyword evidence="4" id="KW-1185">Reference proteome</keyword>
<accession>A0ABU6CTV6</accession>
<protein>
    <submittedName>
        <fullName evidence="3">Hydrogenase expression/formation protein</fullName>
    </submittedName>
</protein>
<dbReference type="RefSeq" id="WP_324693541.1">
    <property type="nucleotide sequence ID" value="NZ_JAYMYJ010000042.1"/>
</dbReference>
<evidence type="ECO:0000313" key="4">
    <source>
        <dbReference type="Proteomes" id="UP001308005"/>
    </source>
</evidence>
<comment type="caution">
    <text evidence="3">The sequence shown here is derived from an EMBL/GenBank/DDBJ whole genome shotgun (WGS) entry which is preliminary data.</text>
</comment>
<gene>
    <name evidence="3" type="ORF">VSS37_04685</name>
</gene>
<evidence type="ECO:0000259" key="2">
    <source>
        <dbReference type="Pfam" id="PF04809"/>
    </source>
</evidence>
<sequence length="287" mass="31586">MSTMHLLGIPVIGVGSQPAESEALDYLPMPKDMHVYHQAVLPENEDLQAHPHVLTLLQQLQDLLDRRVAGGAGTERFLPLEGVNAADKKLLAQILAEGEVSVLFDTGDGGHIEIQECSLPGVWWHRTLDADKTCHRETLEIGMIPQLVRESTFDDALPDVPLAKASSLPETVINAPWLLAELQEQVQKQNFGHVINLTLLPLTEDDLSLLSQQLGVGKVAILSRGYGNCRVTASNVEDVWWVQYFNSTDTLILNTLEVVEVPLVACASPEDLEDSAGRLREIREALQ</sequence>
<dbReference type="Gene3D" id="3.30.1370.140">
    <property type="entry name" value="HupH hydrogenase expression protein, C-terminal domain"/>
    <property type="match status" value="2"/>
</dbReference>
<evidence type="ECO:0000313" key="3">
    <source>
        <dbReference type="EMBL" id="MEB4590265.1"/>
    </source>
</evidence>
<dbReference type="Pfam" id="PF04809">
    <property type="entry name" value="HupH_C"/>
    <property type="match status" value="2"/>
</dbReference>
<dbReference type="InterPro" id="IPR006894">
    <property type="entry name" value="HupH_Hydgase_express_prot_C"/>
</dbReference>
<organism evidence="3 4">
    <name type="scientific">Candidatus Thiothrix phosphatis</name>
    <dbReference type="NCBI Taxonomy" id="3112415"/>
    <lineage>
        <taxon>Bacteria</taxon>
        <taxon>Pseudomonadati</taxon>
        <taxon>Pseudomonadota</taxon>
        <taxon>Gammaproteobacteria</taxon>
        <taxon>Thiotrichales</taxon>
        <taxon>Thiotrichaceae</taxon>
        <taxon>Thiothrix</taxon>
    </lineage>
</organism>
<comment type="similarity">
    <text evidence="1">Belongs to the HupH/HyaF family.</text>
</comment>
<dbReference type="Proteomes" id="UP001308005">
    <property type="component" value="Unassembled WGS sequence"/>
</dbReference>